<keyword evidence="5" id="KW-0653">Protein transport</keyword>
<dbReference type="EMBL" id="JBCGBO010000004">
    <property type="protein sequence ID" value="KAK9209625.1"/>
    <property type="molecule type" value="Genomic_DNA"/>
</dbReference>
<dbReference type="FunFam" id="1.25.40.20:FF:000251">
    <property type="entry name" value="Protein LHCP TRANSLOCATION DEFECT"/>
    <property type="match status" value="1"/>
</dbReference>
<dbReference type="GO" id="GO:0009570">
    <property type="term" value="C:chloroplast stroma"/>
    <property type="evidence" value="ECO:0007669"/>
    <property type="project" value="InterPro"/>
</dbReference>
<evidence type="ECO:0000313" key="12">
    <source>
        <dbReference type="Proteomes" id="UP001428341"/>
    </source>
</evidence>
<evidence type="ECO:0000313" key="11">
    <source>
        <dbReference type="EMBL" id="KAK9209625.1"/>
    </source>
</evidence>
<evidence type="ECO:0000256" key="8">
    <source>
        <dbReference type="ARBA" id="ARBA00056210"/>
    </source>
</evidence>
<dbReference type="SUPFAM" id="SSF48403">
    <property type="entry name" value="Ankyrin repeat"/>
    <property type="match status" value="1"/>
</dbReference>
<feature type="compositionally biased region" description="Low complexity" evidence="10">
    <location>
        <begin position="68"/>
        <end position="77"/>
    </location>
</feature>
<keyword evidence="12" id="KW-1185">Reference proteome</keyword>
<reference evidence="11 12" key="1">
    <citation type="submission" date="2024-05" db="EMBL/GenBank/DDBJ databases">
        <title>Haplotype-resolved chromosome-level genome assembly of Huyou (Citrus changshanensis).</title>
        <authorList>
            <person name="Miao C."/>
            <person name="Chen W."/>
            <person name="Wu Y."/>
            <person name="Wang L."/>
            <person name="Zhao S."/>
            <person name="Grierson D."/>
            <person name="Xu C."/>
            <person name="Chen K."/>
        </authorList>
    </citation>
    <scope>NUCLEOTIDE SEQUENCE [LARGE SCALE GENOMIC DNA]</scope>
    <source>
        <strain evidence="11">01-14</strain>
        <tissue evidence="11">Leaf</tissue>
    </source>
</reference>
<protein>
    <recommendedName>
        <fullName evidence="9">Protein LHCP TRANSLOCATION DEFECT</fullName>
    </recommendedName>
</protein>
<dbReference type="GO" id="GO:0006886">
    <property type="term" value="P:intracellular protein transport"/>
    <property type="evidence" value="ECO:0007669"/>
    <property type="project" value="InterPro"/>
</dbReference>
<keyword evidence="2" id="KW-0813">Transport</keyword>
<proteinExistence type="predicted"/>
<comment type="subcellular location">
    <subcellularLocation>
        <location evidence="1">Plastid</location>
        <location evidence="1">Chloroplast</location>
    </subcellularLocation>
</comment>
<dbReference type="GO" id="GO:0090391">
    <property type="term" value="P:granum assembly"/>
    <property type="evidence" value="ECO:0007669"/>
    <property type="project" value="InterPro"/>
</dbReference>
<dbReference type="InterPro" id="IPR044242">
    <property type="entry name" value="LTD-like"/>
</dbReference>
<accession>A0AAP0MFT0</accession>
<evidence type="ECO:0000256" key="1">
    <source>
        <dbReference type="ARBA" id="ARBA00004229"/>
    </source>
</evidence>
<keyword evidence="7" id="KW-0040">ANK repeat</keyword>
<dbReference type="PANTHER" id="PTHR47317:SF1">
    <property type="entry name" value="PROTEIN LHCP TRANSLOCATION DEFECT"/>
    <property type="match status" value="1"/>
</dbReference>
<evidence type="ECO:0000256" key="6">
    <source>
        <dbReference type="ARBA" id="ARBA00022946"/>
    </source>
</evidence>
<gene>
    <name evidence="11" type="ORF">WN944_001992</name>
</gene>
<evidence type="ECO:0000256" key="4">
    <source>
        <dbReference type="ARBA" id="ARBA00022640"/>
    </source>
</evidence>
<dbReference type="InterPro" id="IPR036770">
    <property type="entry name" value="Ankyrin_rpt-contain_sf"/>
</dbReference>
<organism evidence="11 12">
    <name type="scientific">Citrus x changshan-huyou</name>
    <dbReference type="NCBI Taxonomy" id="2935761"/>
    <lineage>
        <taxon>Eukaryota</taxon>
        <taxon>Viridiplantae</taxon>
        <taxon>Streptophyta</taxon>
        <taxon>Embryophyta</taxon>
        <taxon>Tracheophyta</taxon>
        <taxon>Spermatophyta</taxon>
        <taxon>Magnoliopsida</taxon>
        <taxon>eudicotyledons</taxon>
        <taxon>Gunneridae</taxon>
        <taxon>Pentapetalae</taxon>
        <taxon>rosids</taxon>
        <taxon>malvids</taxon>
        <taxon>Sapindales</taxon>
        <taxon>Rutaceae</taxon>
        <taxon>Aurantioideae</taxon>
        <taxon>Citrus</taxon>
    </lineage>
</organism>
<evidence type="ECO:0000256" key="5">
    <source>
        <dbReference type="ARBA" id="ARBA00022927"/>
    </source>
</evidence>
<name>A0AAP0MFT0_9ROSI</name>
<keyword evidence="6" id="KW-0809">Transit peptide</keyword>
<dbReference type="GO" id="GO:0009941">
    <property type="term" value="C:chloroplast envelope"/>
    <property type="evidence" value="ECO:0007669"/>
    <property type="project" value="TreeGrafter"/>
</dbReference>
<dbReference type="AlphaFoldDB" id="A0AAP0MFT0"/>
<dbReference type="Gene3D" id="1.25.40.20">
    <property type="entry name" value="Ankyrin repeat-containing domain"/>
    <property type="match status" value="1"/>
</dbReference>
<evidence type="ECO:0000256" key="2">
    <source>
        <dbReference type="ARBA" id="ARBA00022448"/>
    </source>
</evidence>
<feature type="compositionally biased region" description="Basic and acidic residues" evidence="10">
    <location>
        <begin position="79"/>
        <end position="94"/>
    </location>
</feature>
<comment type="function">
    <text evidence="8">Involved in the import of light-harvesting complex proteins (LHCP) and subsequent routing of these proteins to the chloroplast signal recognition particle (SRP) pathway.</text>
</comment>
<evidence type="ECO:0000256" key="3">
    <source>
        <dbReference type="ARBA" id="ARBA00022528"/>
    </source>
</evidence>
<feature type="region of interest" description="Disordered" evidence="10">
    <location>
        <begin position="55"/>
        <end position="117"/>
    </location>
</feature>
<evidence type="ECO:0000256" key="9">
    <source>
        <dbReference type="ARBA" id="ARBA00067995"/>
    </source>
</evidence>
<sequence length="342" mass="37422">MVHTLETIKSGGGAIKVGTTGTISSLMTRELESIKPAPRTPQTPPVSVACGATAAKKLQPRKSLDEASTSSSSNNTTRKSHEVVQKTKGYDKSTHRVPMLGSDNKMPDRTANRQKTNKKGPKIVEIVDIRCGQPDRAWVNPITNKLKKLGFSKLSEMPLVPTSTGVCAGAAMFSGTSVGSWEKYDLKPSYLTDQQREKKRFNSRALTTVVQPSKIGPSNGSRTQCWFKFGKNGVDAENAGIYGSQKRDDFDRDDVEQYFNYMGMLAVEGTYDKMEALLSQNIHPVDILLMLAASEGDKPKIEELLRAGASYTVKDADGRTALERAPSEEIKDLILNFSVQKA</sequence>
<keyword evidence="3" id="KW-0150">Chloroplast</keyword>
<dbReference type="PANTHER" id="PTHR47317">
    <property type="entry name" value="PROTEIN LHCP TRANSLOCATION DEFECT"/>
    <property type="match status" value="1"/>
</dbReference>
<dbReference type="Proteomes" id="UP001428341">
    <property type="component" value="Unassembled WGS sequence"/>
</dbReference>
<keyword evidence="4" id="KW-0934">Plastid</keyword>
<evidence type="ECO:0000256" key="10">
    <source>
        <dbReference type="SAM" id="MobiDB-lite"/>
    </source>
</evidence>
<comment type="caution">
    <text evidence="11">The sequence shown here is derived from an EMBL/GenBank/DDBJ whole genome shotgun (WGS) entry which is preliminary data.</text>
</comment>
<evidence type="ECO:0000256" key="7">
    <source>
        <dbReference type="ARBA" id="ARBA00023043"/>
    </source>
</evidence>